<protein>
    <submittedName>
        <fullName evidence="4">Penicillin-binding protein</fullName>
    </submittedName>
</protein>
<feature type="region of interest" description="Disordered" evidence="1">
    <location>
        <begin position="235"/>
        <end position="260"/>
    </location>
</feature>
<dbReference type="RefSeq" id="WP_030886088.1">
    <property type="nucleotide sequence ID" value="NZ_BJMM01000014.1"/>
</dbReference>
<dbReference type="AlphaFoldDB" id="A0A4Y3QZK4"/>
<reference evidence="4 5" key="1">
    <citation type="submission" date="2019-06" db="EMBL/GenBank/DDBJ databases">
        <title>Whole genome shotgun sequence of Streptomyces cacaoi subsp. cacaoi NBRC 12748.</title>
        <authorList>
            <person name="Hosoyama A."/>
            <person name="Uohara A."/>
            <person name="Ohji S."/>
            <person name="Ichikawa N."/>
        </authorList>
    </citation>
    <scope>NUCLEOTIDE SEQUENCE [LARGE SCALE GENOMIC DNA]</scope>
    <source>
        <strain evidence="4 5">NBRC 12748</strain>
    </source>
</reference>
<dbReference type="InterPro" id="IPR001460">
    <property type="entry name" value="PCN-bd_Tpept"/>
</dbReference>
<feature type="compositionally biased region" description="Basic and acidic residues" evidence="1">
    <location>
        <begin position="235"/>
        <end position="245"/>
    </location>
</feature>
<organism evidence="4 5">
    <name type="scientific">Streptomyces cacaoi</name>
    <dbReference type="NCBI Taxonomy" id="1898"/>
    <lineage>
        <taxon>Bacteria</taxon>
        <taxon>Bacillati</taxon>
        <taxon>Actinomycetota</taxon>
        <taxon>Actinomycetes</taxon>
        <taxon>Kitasatosporales</taxon>
        <taxon>Streptomycetaceae</taxon>
        <taxon>Streptomyces</taxon>
    </lineage>
</organism>
<dbReference type="EMBL" id="BJMM01000014">
    <property type="protein sequence ID" value="GEB50711.1"/>
    <property type="molecule type" value="Genomic_DNA"/>
</dbReference>
<dbReference type="SUPFAM" id="SSF56601">
    <property type="entry name" value="beta-lactamase/transpeptidase-like"/>
    <property type="match status" value="1"/>
</dbReference>
<keyword evidence="5" id="KW-1185">Reference proteome</keyword>
<sequence>MNKPLRRIAIFCGLLVLALLVRTNYLQFVQAEELKTDTKNRRVDIARYAQPRGNIIVDGKSVTGSTIVNGNDFKYKRTYKNGKLWAPVTGYASQGFGATQLENLYDPILTGDDDRLFFNRTIDMLTGKPQKGGNVVTTLDAKAQKAAYDGLGDAKGAVAAINPKTGAILALANKPSYDPSNFAGVGKKDSEAYNALQKKNDPDDPMLNRALRQTYPPGSTFKVVTAAAGLESGKYDVDSKTDSPDPYRLPGTTRDLGNEGNIPQCKNASIRVALQWSCNTVFAKMSHELGNDEMIEAAEKFGFKKDVKGGTLDPDLDMPVRPAKSIYPKDIASQNAQAGIGQASNRATPLQMAMVAAAVANDGKLMKPYMVDQLVAPNLNVIEQTKPKELSQPISAENAQKLQSAMETVVKDGTGKPGQIPGFTVGGKTGTAQHGENNKDNPYAWFISYAKTGDGSPVAVAVVVESSDTLRDDIAGGKLAAPVAKRVMEAVLKGKQ</sequence>
<evidence type="ECO:0000313" key="4">
    <source>
        <dbReference type="EMBL" id="GEB50711.1"/>
    </source>
</evidence>
<accession>A0A4Y3QZK4</accession>
<dbReference type="GO" id="GO:0071972">
    <property type="term" value="F:peptidoglycan L,D-transpeptidase activity"/>
    <property type="evidence" value="ECO:0007669"/>
    <property type="project" value="TreeGrafter"/>
</dbReference>
<dbReference type="InterPro" id="IPR012338">
    <property type="entry name" value="Beta-lactam/transpept-like"/>
</dbReference>
<dbReference type="Pfam" id="PF21922">
    <property type="entry name" value="PBP_dimer_2"/>
    <property type="match status" value="1"/>
</dbReference>
<comment type="caution">
    <text evidence="4">The sequence shown here is derived from an EMBL/GenBank/DDBJ whole genome shotgun (WGS) entry which is preliminary data.</text>
</comment>
<dbReference type="OrthoDB" id="9766847at2"/>
<dbReference type="PANTHER" id="PTHR30627">
    <property type="entry name" value="PEPTIDOGLYCAN D,D-TRANSPEPTIDASE"/>
    <property type="match status" value="1"/>
</dbReference>
<dbReference type="Gene3D" id="3.40.710.10">
    <property type="entry name" value="DD-peptidase/beta-lactamase superfamily"/>
    <property type="match status" value="1"/>
</dbReference>
<dbReference type="Pfam" id="PF00905">
    <property type="entry name" value="Transpeptidase"/>
    <property type="match status" value="1"/>
</dbReference>
<feature type="domain" description="Penicillin-binding protein transpeptidase" evidence="2">
    <location>
        <begin position="156"/>
        <end position="489"/>
    </location>
</feature>
<evidence type="ECO:0000259" key="3">
    <source>
        <dbReference type="Pfam" id="PF21922"/>
    </source>
</evidence>
<dbReference type="PANTHER" id="PTHR30627:SF24">
    <property type="entry name" value="PENICILLIN-BINDING PROTEIN 4B"/>
    <property type="match status" value="1"/>
</dbReference>
<dbReference type="GO" id="GO:0005886">
    <property type="term" value="C:plasma membrane"/>
    <property type="evidence" value="ECO:0007669"/>
    <property type="project" value="TreeGrafter"/>
</dbReference>
<dbReference type="InterPro" id="IPR050515">
    <property type="entry name" value="Beta-lactam/transpept"/>
</dbReference>
<gene>
    <name evidence="4" type="ORF">SCA03_32620</name>
</gene>
<dbReference type="InterPro" id="IPR054120">
    <property type="entry name" value="PBPA_dimer"/>
</dbReference>
<dbReference type="Gene3D" id="3.90.1310.10">
    <property type="entry name" value="Penicillin-binding protein 2a (Domain 2)"/>
    <property type="match status" value="1"/>
</dbReference>
<dbReference type="Proteomes" id="UP000319210">
    <property type="component" value="Unassembled WGS sequence"/>
</dbReference>
<evidence type="ECO:0000313" key="5">
    <source>
        <dbReference type="Proteomes" id="UP000319210"/>
    </source>
</evidence>
<evidence type="ECO:0000256" key="1">
    <source>
        <dbReference type="SAM" id="MobiDB-lite"/>
    </source>
</evidence>
<feature type="domain" description="Penicillin binding protein A dimerisation" evidence="3">
    <location>
        <begin position="52"/>
        <end position="135"/>
    </location>
</feature>
<proteinExistence type="predicted"/>
<dbReference type="GO" id="GO:0008658">
    <property type="term" value="F:penicillin binding"/>
    <property type="evidence" value="ECO:0007669"/>
    <property type="project" value="InterPro"/>
</dbReference>
<dbReference type="GO" id="GO:0071555">
    <property type="term" value="P:cell wall organization"/>
    <property type="evidence" value="ECO:0007669"/>
    <property type="project" value="TreeGrafter"/>
</dbReference>
<evidence type="ECO:0000259" key="2">
    <source>
        <dbReference type="Pfam" id="PF00905"/>
    </source>
</evidence>
<name>A0A4Y3QZK4_STRCI</name>